<protein>
    <submittedName>
        <fullName evidence="8">C6 transcription factor</fullName>
    </submittedName>
</protein>
<dbReference type="AlphaFoldDB" id="A0A218Z8T7"/>
<gene>
    <name evidence="8" type="ORF">B2J93_381</name>
</gene>
<feature type="region of interest" description="Disordered" evidence="6">
    <location>
        <begin position="1"/>
        <end position="58"/>
    </location>
</feature>
<keyword evidence="9" id="KW-1185">Reference proteome</keyword>
<organism evidence="8 9">
    <name type="scientific">Diplocarpon coronariae</name>
    <dbReference type="NCBI Taxonomy" id="2795749"/>
    <lineage>
        <taxon>Eukaryota</taxon>
        <taxon>Fungi</taxon>
        <taxon>Dikarya</taxon>
        <taxon>Ascomycota</taxon>
        <taxon>Pezizomycotina</taxon>
        <taxon>Leotiomycetes</taxon>
        <taxon>Helotiales</taxon>
        <taxon>Drepanopezizaceae</taxon>
        <taxon>Diplocarpon</taxon>
    </lineage>
</organism>
<proteinExistence type="predicted"/>
<dbReference type="PANTHER" id="PTHR47338:SF28">
    <property type="entry name" value="C6 TRANSCRIPTION FACTOR"/>
    <property type="match status" value="1"/>
</dbReference>
<dbReference type="GO" id="GO:0006351">
    <property type="term" value="P:DNA-templated transcription"/>
    <property type="evidence" value="ECO:0007669"/>
    <property type="project" value="InterPro"/>
</dbReference>
<comment type="caution">
    <text evidence="8">The sequence shown here is derived from an EMBL/GenBank/DDBJ whole genome shotgun (WGS) entry which is preliminary data.</text>
</comment>
<dbReference type="Pfam" id="PF04082">
    <property type="entry name" value="Fungal_trans"/>
    <property type="match status" value="1"/>
</dbReference>
<reference evidence="8 9" key="1">
    <citation type="submission" date="2017-04" db="EMBL/GenBank/DDBJ databases">
        <title>Draft genome sequence of Marssonina coronaria NL1: causal agent of apple blotch.</title>
        <authorList>
            <person name="Cheng Q."/>
        </authorList>
    </citation>
    <scope>NUCLEOTIDE SEQUENCE [LARGE SCALE GENOMIC DNA]</scope>
    <source>
        <strain evidence="8 9">NL1</strain>
    </source>
</reference>
<sequence>MSSTGNAVPLASSPPPECNGGSFNFSSADQETGGWKSGDMGSKKQKPGPKAGAGQDLADKIRRLESVVQALSQQLESHICGPIPAETAFQRISPPLVSSNSAGSNASSAESSIAHAVRSVSLTSAKPWRHQSHQSLARPGSTSASPSPSIEHELRAFTPVTPPTSSSSPGTTVGWPSETVEPALPPPQQLYVLVDLYFKHINTWIPMLDRVTTFNILSQPRTPVEADRILLHAIVMISLRFSTDPSHTEEARLSYRHASKRRVQFYALDCSDIRTLQALVLLAVDMLGCSHRPETSNMLAWITQSILNFRLGLETDHSAHPSRSSPSSLARAFMLPPPRSWTENEERRRLFWVVYSMDRYATLGTGSRFSIEERAAKRRLPCRYDIFSDDRAVETRWPRWDGGYCNSEHDTLRSAASLGSYSYHCELLKIITQTHEFLRKPVQIDARREIDDWRRRYSELDRWLSTWLCSLPGEYSEISQFCHSDTKSKISNWIILQAAFVVAVISLHTAAAYPYPPSRLFRPSYNAMQKCLGAVSSLKELTVDVVNTGMLDLLGPGFPFALWMASRILLVHASIKGHPLDPNILFFMETLSQLGKYWPIARTYRVMLDSVLQEHGENSATGIFQKPSITEKLGDMRRSAYSLHVAMLQNENLEQQSSTSTELTEIELLSIDIFGTFNQPTVHSNFRESTMSIDNIVSEDFDIPDPSQDWFPLREDNSK</sequence>
<dbReference type="GO" id="GO:0008270">
    <property type="term" value="F:zinc ion binding"/>
    <property type="evidence" value="ECO:0007669"/>
    <property type="project" value="InterPro"/>
</dbReference>
<dbReference type="GO" id="GO:0000981">
    <property type="term" value="F:DNA-binding transcription factor activity, RNA polymerase II-specific"/>
    <property type="evidence" value="ECO:0007669"/>
    <property type="project" value="InterPro"/>
</dbReference>
<evidence type="ECO:0000256" key="6">
    <source>
        <dbReference type="SAM" id="MobiDB-lite"/>
    </source>
</evidence>
<evidence type="ECO:0000313" key="9">
    <source>
        <dbReference type="Proteomes" id="UP000242519"/>
    </source>
</evidence>
<comment type="subcellular location">
    <subcellularLocation>
        <location evidence="1">Nucleus</location>
    </subcellularLocation>
</comment>
<evidence type="ECO:0000256" key="1">
    <source>
        <dbReference type="ARBA" id="ARBA00004123"/>
    </source>
</evidence>
<keyword evidence="5" id="KW-0539">Nucleus</keyword>
<dbReference type="CDD" id="cd12148">
    <property type="entry name" value="fungal_TF_MHR"/>
    <property type="match status" value="1"/>
</dbReference>
<evidence type="ECO:0000259" key="7">
    <source>
        <dbReference type="Pfam" id="PF04082"/>
    </source>
</evidence>
<evidence type="ECO:0000256" key="5">
    <source>
        <dbReference type="ARBA" id="ARBA00023242"/>
    </source>
</evidence>
<keyword evidence="4" id="KW-0804">Transcription</keyword>
<feature type="compositionally biased region" description="Polar residues" evidence="6">
    <location>
        <begin position="21"/>
        <end position="30"/>
    </location>
</feature>
<dbReference type="GO" id="GO:0005634">
    <property type="term" value="C:nucleus"/>
    <property type="evidence" value="ECO:0007669"/>
    <property type="project" value="UniProtKB-SubCell"/>
</dbReference>
<feature type="region of interest" description="Disordered" evidence="6">
    <location>
        <begin position="124"/>
        <end position="180"/>
    </location>
</feature>
<dbReference type="InterPro" id="IPR050815">
    <property type="entry name" value="TF_fung"/>
</dbReference>
<dbReference type="InterPro" id="IPR007219">
    <property type="entry name" value="XnlR_reg_dom"/>
</dbReference>
<dbReference type="GO" id="GO:0003677">
    <property type="term" value="F:DNA binding"/>
    <property type="evidence" value="ECO:0007669"/>
    <property type="project" value="InterPro"/>
</dbReference>
<keyword evidence="2" id="KW-0479">Metal-binding</keyword>
<dbReference type="Proteomes" id="UP000242519">
    <property type="component" value="Unassembled WGS sequence"/>
</dbReference>
<dbReference type="EMBL" id="MZNU01000132">
    <property type="protein sequence ID" value="OWP04172.1"/>
    <property type="molecule type" value="Genomic_DNA"/>
</dbReference>
<name>A0A218Z8T7_9HELO</name>
<accession>A0A218Z8T7</accession>
<dbReference type="InParanoid" id="A0A218Z8T7"/>
<evidence type="ECO:0000313" key="8">
    <source>
        <dbReference type="EMBL" id="OWP04172.1"/>
    </source>
</evidence>
<dbReference type="PANTHER" id="PTHR47338">
    <property type="entry name" value="ZN(II)2CYS6 TRANSCRIPTION FACTOR (EUROFUNG)-RELATED"/>
    <property type="match status" value="1"/>
</dbReference>
<evidence type="ECO:0000256" key="2">
    <source>
        <dbReference type="ARBA" id="ARBA00022723"/>
    </source>
</evidence>
<feature type="compositionally biased region" description="Low complexity" evidence="6">
    <location>
        <begin position="163"/>
        <end position="177"/>
    </location>
</feature>
<feature type="domain" description="Xylanolytic transcriptional activator regulatory" evidence="7">
    <location>
        <begin position="195"/>
        <end position="463"/>
    </location>
</feature>
<evidence type="ECO:0000256" key="3">
    <source>
        <dbReference type="ARBA" id="ARBA00023015"/>
    </source>
</evidence>
<evidence type="ECO:0000256" key="4">
    <source>
        <dbReference type="ARBA" id="ARBA00023163"/>
    </source>
</evidence>
<dbReference type="STRING" id="503106.A0A218Z8T7"/>
<dbReference type="OrthoDB" id="5376052at2759"/>
<keyword evidence="3" id="KW-0805">Transcription regulation</keyword>